<reference evidence="12 13" key="1">
    <citation type="submission" date="2014-06" db="EMBL/GenBank/DDBJ databases">
        <title>Evolutionary Origins and Diversification of the Mycorrhizal Mutualists.</title>
        <authorList>
            <consortium name="DOE Joint Genome Institute"/>
            <consortium name="Mycorrhizal Genomics Consortium"/>
            <person name="Kohler A."/>
            <person name="Kuo A."/>
            <person name="Nagy L.G."/>
            <person name="Floudas D."/>
            <person name="Copeland A."/>
            <person name="Barry K.W."/>
            <person name="Cichocki N."/>
            <person name="Veneault-Fourrey C."/>
            <person name="LaButti K."/>
            <person name="Lindquist E.A."/>
            <person name="Lipzen A."/>
            <person name="Lundell T."/>
            <person name="Morin E."/>
            <person name="Murat C."/>
            <person name="Riley R."/>
            <person name="Ohm R."/>
            <person name="Sun H."/>
            <person name="Tunlid A."/>
            <person name="Henrissat B."/>
            <person name="Grigoriev I.V."/>
            <person name="Hibbett D.S."/>
            <person name="Martin F."/>
        </authorList>
    </citation>
    <scope>NUCLEOTIDE SEQUENCE [LARGE SCALE GENOMIC DNA]</scope>
    <source>
        <strain evidence="12 13">SS14</strain>
    </source>
</reference>
<evidence type="ECO:0000256" key="2">
    <source>
        <dbReference type="ARBA" id="ARBA00022448"/>
    </source>
</evidence>
<feature type="compositionally biased region" description="Low complexity" evidence="9">
    <location>
        <begin position="581"/>
        <end position="681"/>
    </location>
</feature>
<keyword evidence="3 10" id="KW-0812">Transmembrane</keyword>
<feature type="compositionally biased region" description="Polar residues" evidence="9">
    <location>
        <begin position="1176"/>
        <end position="1194"/>
    </location>
</feature>
<feature type="compositionally biased region" description="Gly residues" evidence="9">
    <location>
        <begin position="779"/>
        <end position="793"/>
    </location>
</feature>
<keyword evidence="6" id="KW-0445">Lipid transport</keyword>
<feature type="compositionally biased region" description="Low complexity" evidence="9">
    <location>
        <begin position="955"/>
        <end position="970"/>
    </location>
</feature>
<dbReference type="GO" id="GO:0015914">
    <property type="term" value="P:phospholipid transport"/>
    <property type="evidence" value="ECO:0007669"/>
    <property type="project" value="TreeGrafter"/>
</dbReference>
<feature type="compositionally biased region" description="Low complexity" evidence="9">
    <location>
        <begin position="1282"/>
        <end position="1301"/>
    </location>
</feature>
<dbReference type="PANTHER" id="PTHR13466">
    <property type="entry name" value="TEX2 PROTEIN-RELATED"/>
    <property type="match status" value="1"/>
</dbReference>
<gene>
    <name evidence="12" type="ORF">M422DRAFT_30182</name>
</gene>
<keyword evidence="7" id="KW-0446">Lipid-binding</keyword>
<feature type="compositionally biased region" description="Basic and acidic residues" evidence="9">
    <location>
        <begin position="683"/>
        <end position="692"/>
    </location>
</feature>
<evidence type="ECO:0000256" key="1">
    <source>
        <dbReference type="ARBA" id="ARBA00004586"/>
    </source>
</evidence>
<evidence type="ECO:0000313" key="13">
    <source>
        <dbReference type="Proteomes" id="UP000054279"/>
    </source>
</evidence>
<accession>A0A0C9W226</accession>
<feature type="compositionally biased region" description="Gly residues" evidence="9">
    <location>
        <begin position="1350"/>
        <end position="1374"/>
    </location>
</feature>
<feature type="compositionally biased region" description="Polar residues" evidence="9">
    <location>
        <begin position="514"/>
        <end position="524"/>
    </location>
</feature>
<evidence type="ECO:0000256" key="3">
    <source>
        <dbReference type="ARBA" id="ARBA00022692"/>
    </source>
</evidence>
<dbReference type="GO" id="GO:1990456">
    <property type="term" value="P:mitochondrion-endoplasmic reticulum membrane tethering"/>
    <property type="evidence" value="ECO:0007669"/>
    <property type="project" value="TreeGrafter"/>
</dbReference>
<feature type="compositionally biased region" description="Polar residues" evidence="9">
    <location>
        <begin position="1221"/>
        <end position="1235"/>
    </location>
</feature>
<evidence type="ECO:0000256" key="4">
    <source>
        <dbReference type="ARBA" id="ARBA00022824"/>
    </source>
</evidence>
<evidence type="ECO:0000259" key="11">
    <source>
        <dbReference type="PROSITE" id="PS51847"/>
    </source>
</evidence>
<feature type="compositionally biased region" description="Low complexity" evidence="9">
    <location>
        <begin position="1195"/>
        <end position="1220"/>
    </location>
</feature>
<feature type="compositionally biased region" description="Low complexity" evidence="9">
    <location>
        <begin position="1085"/>
        <end position="1103"/>
    </location>
</feature>
<feature type="compositionally biased region" description="Polar residues" evidence="9">
    <location>
        <begin position="531"/>
        <end position="544"/>
    </location>
</feature>
<evidence type="ECO:0000256" key="9">
    <source>
        <dbReference type="SAM" id="MobiDB-lite"/>
    </source>
</evidence>
<keyword evidence="8 10" id="KW-0472">Membrane</keyword>
<dbReference type="PROSITE" id="PS51847">
    <property type="entry name" value="SMP"/>
    <property type="match status" value="1"/>
</dbReference>
<dbReference type="GO" id="GO:0032865">
    <property type="term" value="C:ERMES complex"/>
    <property type="evidence" value="ECO:0007669"/>
    <property type="project" value="TreeGrafter"/>
</dbReference>
<feature type="compositionally biased region" description="Basic and acidic residues" evidence="9">
    <location>
        <begin position="796"/>
        <end position="807"/>
    </location>
</feature>
<feature type="transmembrane region" description="Helical" evidence="10">
    <location>
        <begin position="7"/>
        <end position="30"/>
    </location>
</feature>
<feature type="compositionally biased region" description="Basic and acidic residues" evidence="9">
    <location>
        <begin position="729"/>
        <end position="750"/>
    </location>
</feature>
<feature type="domain" description="SMP-LTD" evidence="11">
    <location>
        <begin position="212"/>
        <end position="424"/>
    </location>
</feature>
<evidence type="ECO:0000313" key="12">
    <source>
        <dbReference type="EMBL" id="KIJ45016.1"/>
    </source>
</evidence>
<keyword evidence="13" id="KW-1185">Reference proteome</keyword>
<feature type="region of interest" description="Disordered" evidence="9">
    <location>
        <begin position="508"/>
        <end position="1418"/>
    </location>
</feature>
<evidence type="ECO:0000256" key="10">
    <source>
        <dbReference type="SAM" id="Phobius"/>
    </source>
</evidence>
<feature type="compositionally biased region" description="Polar residues" evidence="9">
    <location>
        <begin position="887"/>
        <end position="897"/>
    </location>
</feature>
<dbReference type="PANTHER" id="PTHR13466:SF19">
    <property type="entry name" value="NUCLEUS-VACUOLE JUNCTION PROTEIN 2"/>
    <property type="match status" value="1"/>
</dbReference>
<dbReference type="Proteomes" id="UP000054279">
    <property type="component" value="Unassembled WGS sequence"/>
</dbReference>
<feature type="compositionally biased region" description="Low complexity" evidence="9">
    <location>
        <begin position="977"/>
        <end position="997"/>
    </location>
</feature>
<proteinExistence type="predicted"/>
<dbReference type="OrthoDB" id="26740at2759"/>
<keyword evidence="5 10" id="KW-1133">Transmembrane helix</keyword>
<keyword evidence="4" id="KW-0256">Endoplasmic reticulum</keyword>
<protein>
    <submittedName>
        <fullName evidence="12">Unplaced genomic scaffold SPHSTscaffold_39, whole genome shotgun sequence</fullName>
    </submittedName>
</protein>
<feature type="compositionally biased region" description="Gly residues" evidence="9">
    <location>
        <begin position="1104"/>
        <end position="1121"/>
    </location>
</feature>
<dbReference type="EMBL" id="KN837114">
    <property type="protein sequence ID" value="KIJ45016.1"/>
    <property type="molecule type" value="Genomic_DNA"/>
</dbReference>
<feature type="region of interest" description="Disordered" evidence="9">
    <location>
        <begin position="476"/>
        <end position="495"/>
    </location>
</feature>
<evidence type="ECO:0000256" key="8">
    <source>
        <dbReference type="ARBA" id="ARBA00023136"/>
    </source>
</evidence>
<feature type="compositionally biased region" description="Low complexity" evidence="9">
    <location>
        <begin position="1236"/>
        <end position="1272"/>
    </location>
</feature>
<evidence type="ECO:0000256" key="5">
    <source>
        <dbReference type="ARBA" id="ARBA00022989"/>
    </source>
</evidence>
<dbReference type="GO" id="GO:0008289">
    <property type="term" value="F:lipid binding"/>
    <property type="evidence" value="ECO:0007669"/>
    <property type="project" value="UniProtKB-KW"/>
</dbReference>
<keyword evidence="2" id="KW-0813">Transport</keyword>
<comment type="subcellular location">
    <subcellularLocation>
        <location evidence="1">Endoplasmic reticulum membrane</location>
    </subcellularLocation>
</comment>
<feature type="compositionally biased region" description="Low complexity" evidence="9">
    <location>
        <begin position="927"/>
        <end position="941"/>
    </location>
</feature>
<feature type="compositionally biased region" description="Low complexity" evidence="9">
    <location>
        <begin position="808"/>
        <end position="820"/>
    </location>
</feature>
<feature type="compositionally biased region" description="Basic and acidic residues" evidence="9">
    <location>
        <begin position="1144"/>
        <end position="1156"/>
    </location>
</feature>
<feature type="compositionally biased region" description="Polar residues" evidence="9">
    <location>
        <begin position="904"/>
        <end position="921"/>
    </location>
</feature>
<evidence type="ECO:0000256" key="7">
    <source>
        <dbReference type="ARBA" id="ARBA00023121"/>
    </source>
</evidence>
<dbReference type="HOGENOM" id="CLU_253253_0_0_1"/>
<feature type="compositionally biased region" description="Low complexity" evidence="9">
    <location>
        <begin position="1331"/>
        <end position="1345"/>
    </location>
</feature>
<feature type="compositionally biased region" description="Basic and acidic residues" evidence="9">
    <location>
        <begin position="1043"/>
        <end position="1064"/>
    </location>
</feature>
<dbReference type="GO" id="GO:0005789">
    <property type="term" value="C:endoplasmic reticulum membrane"/>
    <property type="evidence" value="ECO:0007669"/>
    <property type="project" value="UniProtKB-SubCell"/>
</dbReference>
<feature type="compositionally biased region" description="Polar residues" evidence="9">
    <location>
        <begin position="1393"/>
        <end position="1402"/>
    </location>
</feature>
<feature type="compositionally biased region" description="Low complexity" evidence="9">
    <location>
        <begin position="559"/>
        <end position="572"/>
    </location>
</feature>
<dbReference type="InterPro" id="IPR031468">
    <property type="entry name" value="SMP_LBD"/>
</dbReference>
<feature type="compositionally biased region" description="Polar residues" evidence="9">
    <location>
        <begin position="829"/>
        <end position="877"/>
    </location>
</feature>
<organism evidence="12 13">
    <name type="scientific">Sphaerobolus stellatus (strain SS14)</name>
    <dbReference type="NCBI Taxonomy" id="990650"/>
    <lineage>
        <taxon>Eukaryota</taxon>
        <taxon>Fungi</taxon>
        <taxon>Dikarya</taxon>
        <taxon>Basidiomycota</taxon>
        <taxon>Agaricomycotina</taxon>
        <taxon>Agaricomycetes</taxon>
        <taxon>Phallomycetidae</taxon>
        <taxon>Geastrales</taxon>
        <taxon>Sphaerobolaceae</taxon>
        <taxon>Sphaerobolus</taxon>
    </lineage>
</organism>
<sequence>MLFTLLLVYVLGGLTFLPLSIICILAYFYYTEQPVQRPRLQASTPAVEPPDSTTPTLKAWLTVRRTFEATPQSYMSIMRGLLDSRGSNTRRTEDSYLAVLKGSILYLYEDEAMQECAAAIDVHSCDVKVYPEKGLLDGELFAKRNALVIRERRNSADDDDESTSESEPWFVFFKLVTVMEDWYLALVTAQLSTPPPYPHEAHASLIESLDAMPDLIPTRWLNAIIGRLFLGVKGTTAVEGWVIGRLMKKLSKVKTPSFLKSVVVRSFSAGSNAPVLSKPMLKELTPDGEASIGVDIAYNPPPGGEMRITISALATISLPSASSFSIFSKKDAEKEKDKPYEVSLVLAVVVKKISGNMIFKIKKPPSNRMWYAFTTMPQMDIAIEPVVSDRQIRWGMVLSVIESKLKEIIQESVVLPYMDDVPFFDTTAHEIRGGIFDSAFARPTTLSTTVTTTVTTPHKSTTVKDETTVTVDEPLSIPGAFSDAESSDGGLLGKEGNVRKRRTWFGKREDEVTSRTSIDTTSSVGDELAASKSSGVTVSINTSDDVPPHDEPRQPRGRTVSTPSPSTPTSSTQETIRSMFSSTSNTSNTSLRRSQSQGKAPSTTSTTTSTVSSRPSSRSTSPAARPKTPTTPTAATTTTFLSRSLPSSPFPTRSQTPGSPTPSSASQPATSTSTDTSSQSTNAKDKDKDKDGFLATLKSRGAVMAAAAEKQPAFKEAMRKWGVGINWAKDLRKDKDGGKDGGNKDGKDAKSGGTDNKGGGSGSADKAGERREDDWEGELWGGGTASGSGGGTSRGSYRDVRRERERQQSQSSAQSQSQERTPPIDIPSSDGNSKPSASPLNPTSIATSASPNSKGHSPRRTSSAISRSPSLSTTGSGSAPYLAPSAPRTTVGLNTSAAIPPSTAALTPSGMSFPSITSPSPALSPLAAGSNASTSTTSQNAPIANAPNTSSLDVPTTPITPTSPSSTAPTDVRSARRASTLSSRTKSVSPSRAASLLPPSPDDDPSGRPHAPIHAQPPKAAPMMMVPGIHARHRGEIMAMGSEGDKPDKEHKEGEGEGGKDKEGGGTGGIGKMGSVFGLFKKDVGAAAGSTSASTSSPASSTATGGGTNTSGSGITGGIGLGAPPPLPSRKGGAVKGPTAVSSIDDKDKDRDRDGASVDTPSSIGVEVQVTPPTPSATLPISSAAAQPTTTTDGPSTSQAPASASASSTITPSTANANANEVSTSTSAASQDSHVTSTGTPSSTPLLSSQSPPPSSSSQTQTPSPASPLAIPRGPPPPLPTRRPTLPARSSPSTPTSTSTSTPPPPASPSPAASTDSIHLPPPPPPALNRASASSSHSHISSSSSVGVLNGMGGISNTGTGAGGSASGNGVGAGGERKWTPPVPLPPRKASLFVTNNVNSAGGETRTDTNVDEETERQ</sequence>
<evidence type="ECO:0000256" key="6">
    <source>
        <dbReference type="ARBA" id="ARBA00023055"/>
    </source>
</evidence>
<name>A0A0C9W226_SPHS4</name>
<dbReference type="CDD" id="cd21675">
    <property type="entry name" value="SMP_TEX2"/>
    <property type="match status" value="1"/>
</dbReference>